<comment type="function">
    <text evidence="7">Regulatory subunit of DNA primase, an RNA polymerase that catalyzes the synthesis of short RNA molecules used as primers for DNA polymerase during DNA replication. Stabilizes and modulates the activity of the small subunit, increasing the rate of DNA synthesis, and conferring RNA synthesis capability. The DNA polymerase activity may enable DNA primase to also catalyze primer extension after primer synthesis. May also play a role in DNA repair.</text>
</comment>
<evidence type="ECO:0000256" key="3">
    <source>
        <dbReference type="ARBA" id="ARBA00022705"/>
    </source>
</evidence>
<dbReference type="GO" id="GO:0006270">
    <property type="term" value="P:DNA replication initiation"/>
    <property type="evidence" value="ECO:0007669"/>
    <property type="project" value="TreeGrafter"/>
</dbReference>
<evidence type="ECO:0000256" key="2">
    <source>
        <dbReference type="ARBA" id="ARBA00022515"/>
    </source>
</evidence>
<evidence type="ECO:0000256" key="6">
    <source>
        <dbReference type="ARBA" id="ARBA00023014"/>
    </source>
</evidence>
<name>A0A075HCI0_9ARCH</name>
<dbReference type="InterPro" id="IPR023642">
    <property type="entry name" value="DNA_primase_lsu_PriL"/>
</dbReference>
<evidence type="ECO:0000256" key="5">
    <source>
        <dbReference type="ARBA" id="ARBA00023004"/>
    </source>
</evidence>
<dbReference type="EMBL" id="KF900995">
    <property type="protein sequence ID" value="AIF14236.1"/>
    <property type="molecule type" value="Genomic_DNA"/>
</dbReference>
<keyword evidence="6 7" id="KW-0411">Iron-sulfur</keyword>
<sequence length="336" mass="38282">MVNLGNDEIVKYPFLAEAGKYLSDKGFSLEQFGTDPDLKKIVENAFERIITASEGRIFKSDFSSNNSALPLEIFSFLIAVILLKLSGMNTLIRRFSLAEARRAEKFLEKDLMNYQDATKTKLSLQILKELFSVTVEKTDKGFTILVRDYLKHSINFYEREWKLINRKVVNGKVHLTPHETVRLVRKELDRHIYTKINSSSSPGMIIGFETYVDKLKQLAKKFEVKTVESKEFPPCIKHAIEVLEKGENLPHSGRFMLATFLLNKGQTVAQIAPLFKNAPDYNPKVTIYQLNQLSGVSGTTEYKCPSCEKVKSQNLCFPVPACDTIINPLQFGRKRV</sequence>
<keyword evidence="4 7" id="KW-0479">Metal-binding</keyword>
<comment type="cofactor">
    <cofactor evidence="7">
        <name>[4Fe-4S] cluster</name>
        <dbReference type="ChEBI" id="CHEBI:49883"/>
    </cofactor>
    <text evidence="7">Binds 1 [4Fe-4S] cluster.</text>
</comment>
<dbReference type="PANTHER" id="PTHR10537">
    <property type="entry name" value="DNA PRIMASE LARGE SUBUNIT"/>
    <property type="match status" value="1"/>
</dbReference>
<accession>A0A075HCI0</accession>
<gene>
    <name evidence="9" type="primary">PRI2</name>
    <name evidence="7" type="synonym">priL</name>
</gene>
<protein>
    <recommendedName>
        <fullName evidence="7">DNA primase large subunit PriL</fullName>
    </recommendedName>
</protein>
<dbReference type="InterPro" id="IPR007238">
    <property type="entry name" value="DNA_primase_lsu_euk/arc"/>
</dbReference>
<dbReference type="GO" id="GO:0003899">
    <property type="term" value="F:DNA-directed RNA polymerase activity"/>
    <property type="evidence" value="ECO:0007669"/>
    <property type="project" value="InterPro"/>
</dbReference>
<dbReference type="PANTHER" id="PTHR10537:SF3">
    <property type="entry name" value="DNA PRIMASE LARGE SUBUNIT"/>
    <property type="match status" value="1"/>
</dbReference>
<comment type="similarity">
    <text evidence="7">Belongs to the eukaryotic-type primase large subunit family.</text>
</comment>
<dbReference type="Pfam" id="PF04104">
    <property type="entry name" value="DNA_primase_lrg"/>
    <property type="match status" value="1"/>
</dbReference>
<dbReference type="GO" id="GO:1990077">
    <property type="term" value="C:primosome complex"/>
    <property type="evidence" value="ECO:0007669"/>
    <property type="project" value="UniProtKB-KW"/>
</dbReference>
<dbReference type="CDD" id="cd06560">
    <property type="entry name" value="PriL"/>
    <property type="match status" value="1"/>
</dbReference>
<organism evidence="9">
    <name type="scientific">uncultured marine thaumarchaeote KM3_66_E12</name>
    <dbReference type="NCBI Taxonomy" id="1456229"/>
    <lineage>
        <taxon>Archaea</taxon>
        <taxon>Nitrososphaerota</taxon>
        <taxon>environmental samples</taxon>
    </lineage>
</organism>
<proteinExistence type="inferred from homology"/>
<keyword evidence="2 7" id="KW-0639">Primosome</keyword>
<dbReference type="AlphaFoldDB" id="A0A075HCI0"/>
<dbReference type="InterPro" id="IPR058560">
    <property type="entry name" value="DNA_primase_C"/>
</dbReference>
<dbReference type="GO" id="GO:0006269">
    <property type="term" value="P:DNA replication, synthesis of primer"/>
    <property type="evidence" value="ECO:0007669"/>
    <property type="project" value="UniProtKB-UniRule"/>
</dbReference>
<dbReference type="GO" id="GO:0051539">
    <property type="term" value="F:4 iron, 4 sulfur cluster binding"/>
    <property type="evidence" value="ECO:0007669"/>
    <property type="project" value="UniProtKB-UniRule"/>
</dbReference>
<dbReference type="Pfam" id="PF26466">
    <property type="entry name" value="DNA_primase_lrg_N"/>
    <property type="match status" value="1"/>
</dbReference>
<reference evidence="9" key="1">
    <citation type="journal article" date="2014" name="Genome Biol. Evol.">
        <title>Pangenome evidence for extensive interdomain horizontal transfer affecting lineage core and shell genes in uncultured planktonic thaumarchaeota and euryarchaeota.</title>
        <authorList>
            <person name="Deschamps P."/>
            <person name="Zivanovic Y."/>
            <person name="Moreira D."/>
            <person name="Rodriguez-Valera F."/>
            <person name="Lopez-Garcia P."/>
        </authorList>
    </citation>
    <scope>NUCLEOTIDE SEQUENCE</scope>
</reference>
<comment type="subunit">
    <text evidence="7">Heterodimer of a small subunit (PriS) and a large subunit (PriL).</text>
</comment>
<dbReference type="SUPFAM" id="SSF140914">
    <property type="entry name" value="PriB N-terminal domain-like"/>
    <property type="match status" value="1"/>
</dbReference>
<evidence type="ECO:0000256" key="4">
    <source>
        <dbReference type="ARBA" id="ARBA00022723"/>
    </source>
</evidence>
<keyword evidence="5 7" id="KW-0408">Iron</keyword>
<evidence type="ECO:0000313" key="9">
    <source>
        <dbReference type="EMBL" id="AIF14236.1"/>
    </source>
</evidence>
<feature type="binding site" evidence="7">
    <location>
        <position position="235"/>
    </location>
    <ligand>
        <name>[4Fe-4S] cluster</name>
        <dbReference type="ChEBI" id="CHEBI:49883"/>
    </ligand>
</feature>
<evidence type="ECO:0000256" key="1">
    <source>
        <dbReference type="ARBA" id="ARBA00022485"/>
    </source>
</evidence>
<feature type="binding site" evidence="7">
    <location>
        <position position="307"/>
    </location>
    <ligand>
        <name>[4Fe-4S] cluster</name>
        <dbReference type="ChEBI" id="CHEBI:49883"/>
    </ligand>
</feature>
<feature type="binding site" evidence="7">
    <location>
        <position position="316"/>
    </location>
    <ligand>
        <name>[4Fe-4S] cluster</name>
        <dbReference type="ChEBI" id="CHEBI:49883"/>
    </ligand>
</feature>
<feature type="domain" description="DNA primase large subunit C-terminal" evidence="8">
    <location>
        <begin position="226"/>
        <end position="314"/>
    </location>
</feature>
<dbReference type="GO" id="GO:0046872">
    <property type="term" value="F:metal ion binding"/>
    <property type="evidence" value="ECO:0007669"/>
    <property type="project" value="UniProtKB-KW"/>
</dbReference>
<evidence type="ECO:0000256" key="7">
    <source>
        <dbReference type="HAMAP-Rule" id="MF_00701"/>
    </source>
</evidence>
<feature type="binding site" evidence="7">
    <location>
        <position position="322"/>
    </location>
    <ligand>
        <name>[4Fe-4S] cluster</name>
        <dbReference type="ChEBI" id="CHEBI:49883"/>
    </ligand>
</feature>
<dbReference type="HAMAP" id="MF_00701">
    <property type="entry name" value="DNA_primase_lrg_arc"/>
    <property type="match status" value="1"/>
</dbReference>
<evidence type="ECO:0000259" key="8">
    <source>
        <dbReference type="Pfam" id="PF04104"/>
    </source>
</evidence>
<keyword evidence="3 7" id="KW-0235">DNA replication</keyword>
<keyword evidence="1 7" id="KW-0004">4Fe-4S</keyword>